<dbReference type="InterPro" id="IPR015947">
    <property type="entry name" value="PUA-like_sf"/>
</dbReference>
<dbReference type="SUPFAM" id="SSF88697">
    <property type="entry name" value="PUA domain-like"/>
    <property type="match status" value="1"/>
</dbReference>
<evidence type="ECO:0008006" key="3">
    <source>
        <dbReference type="Google" id="ProtNLM"/>
    </source>
</evidence>
<reference evidence="1 2" key="1">
    <citation type="journal article" date="2016" name="Nat. Commun.">
        <title>Thousands of microbial genomes shed light on interconnected biogeochemical processes in an aquifer system.</title>
        <authorList>
            <person name="Anantharaman K."/>
            <person name="Brown C.T."/>
            <person name="Hug L.A."/>
            <person name="Sharon I."/>
            <person name="Castelle C.J."/>
            <person name="Probst A.J."/>
            <person name="Thomas B.C."/>
            <person name="Singh A."/>
            <person name="Wilkins M.J."/>
            <person name="Karaoz U."/>
            <person name="Brodie E.L."/>
            <person name="Williams K.H."/>
            <person name="Hubbard S.S."/>
            <person name="Banfield J.F."/>
        </authorList>
    </citation>
    <scope>NUCLEOTIDE SEQUENCE [LARGE SCALE GENOMIC DNA]</scope>
</reference>
<proteinExistence type="predicted"/>
<accession>A0A1F4UH67</accession>
<gene>
    <name evidence="1" type="ORF">A2V54_02500</name>
</gene>
<dbReference type="Gene3D" id="2.30.130.30">
    <property type="entry name" value="Hypothetical protein"/>
    <property type="match status" value="1"/>
</dbReference>
<sequence length="138" mass="15781">MKKSWGLTEKILSGQKTIESRWYANRSVPWDKIAAGDTVYFKNSGEPVTIKATVGKVLQFSELTPKIVQELLYKYGHDDGLEQSEIPRFFQIFKDKKYSILIFLKDVSSVAPFEINKRGFGAMAAWISVDRVSTLKKR</sequence>
<protein>
    <recommendedName>
        <fullName evidence="3">ASCH domain-containing protein</fullName>
    </recommendedName>
</protein>
<dbReference type="Proteomes" id="UP000176583">
    <property type="component" value="Unassembled WGS sequence"/>
</dbReference>
<name>A0A1F4UH67_UNCKA</name>
<dbReference type="STRING" id="1802613.A2V54_02500"/>
<organism evidence="1 2">
    <name type="scientific">candidate division WWE3 bacterium RBG_19FT_COMBO_53_11</name>
    <dbReference type="NCBI Taxonomy" id="1802613"/>
    <lineage>
        <taxon>Bacteria</taxon>
        <taxon>Katanobacteria</taxon>
    </lineage>
</organism>
<dbReference type="AlphaFoldDB" id="A0A1F4UH67"/>
<evidence type="ECO:0000313" key="1">
    <source>
        <dbReference type="EMBL" id="OGC44281.1"/>
    </source>
</evidence>
<comment type="caution">
    <text evidence="1">The sequence shown here is derived from an EMBL/GenBank/DDBJ whole genome shotgun (WGS) entry which is preliminary data.</text>
</comment>
<evidence type="ECO:0000313" key="2">
    <source>
        <dbReference type="Proteomes" id="UP000176583"/>
    </source>
</evidence>
<dbReference type="EMBL" id="MEUW01000023">
    <property type="protein sequence ID" value="OGC44281.1"/>
    <property type="molecule type" value="Genomic_DNA"/>
</dbReference>